<dbReference type="GeneID" id="101496532"/>
<dbReference type="SUPFAM" id="SSF55455">
    <property type="entry name" value="SRF-like"/>
    <property type="match status" value="1"/>
</dbReference>
<dbReference type="AlphaFoldDB" id="A0A1S2Z818"/>
<dbReference type="OrthoDB" id="601557at2759"/>
<evidence type="ECO:0000256" key="5">
    <source>
        <dbReference type="ARBA" id="ARBA00023242"/>
    </source>
</evidence>
<dbReference type="RefSeq" id="XP_004516706.1">
    <property type="nucleotide sequence ID" value="XM_004516649.1"/>
</dbReference>
<proteinExistence type="predicted"/>
<evidence type="ECO:0000259" key="6">
    <source>
        <dbReference type="PROSITE" id="PS50066"/>
    </source>
</evidence>
<comment type="subcellular location">
    <subcellularLocation>
        <location evidence="1">Nucleus</location>
    </subcellularLocation>
</comment>
<protein>
    <submittedName>
        <fullName evidence="8">Uncharacterized protein LOC101496532</fullName>
    </submittedName>
</protein>
<dbReference type="GO" id="GO:0046983">
    <property type="term" value="F:protein dimerization activity"/>
    <property type="evidence" value="ECO:0007669"/>
    <property type="project" value="InterPro"/>
</dbReference>
<dbReference type="InterPro" id="IPR002100">
    <property type="entry name" value="TF_MADSbox"/>
</dbReference>
<feature type="domain" description="MADS-box" evidence="6">
    <location>
        <begin position="1"/>
        <end position="49"/>
    </location>
</feature>
<evidence type="ECO:0000256" key="2">
    <source>
        <dbReference type="ARBA" id="ARBA00023015"/>
    </source>
</evidence>
<dbReference type="GO" id="GO:0005634">
    <property type="term" value="C:nucleus"/>
    <property type="evidence" value="ECO:0007669"/>
    <property type="project" value="UniProtKB-SubCell"/>
</dbReference>
<evidence type="ECO:0000313" key="7">
    <source>
        <dbReference type="Proteomes" id="UP000087171"/>
    </source>
</evidence>
<keyword evidence="3" id="KW-0238">DNA-binding</keyword>
<dbReference type="SMART" id="SM00432">
    <property type="entry name" value="MADS"/>
    <property type="match status" value="1"/>
</dbReference>
<sequence length="362" mass="41942">MGREKTMKCIQNEKARKSIFMQRNKGLSNKISTFSTMFGAEICLIMYNDDYNGRPITFPQDTTIVQSMVKNYKDHKIETTLEEFDIKDYFAYKKNLIEAEISKVRKEIFKKKYPIQGPIFHNSEEEKSKSFVALVDSKIQTCNHRINMLKNMQQSETNFIQNMTNESIIPSHSCQVDKISQMQSIDPIESLNDDTSEMVDFKGLGDLPPTSSTNQLSKIVTWDDLLTELKDDTDFIQNTVPNISNDNFITSYSSQVDVMHSIPQMEVITDPIKQLNDDIIEMMDLTYLMVEHEECATQRVDLTPISTITQHSKLMKWNDLLVEHTTQDNTTQIDDWGSQLDDYVVDWISQPDIFAWQDISFL</sequence>
<dbReference type="Pfam" id="PF00319">
    <property type="entry name" value="SRF-TF"/>
    <property type="match status" value="1"/>
</dbReference>
<reference evidence="8" key="1">
    <citation type="submission" date="2025-08" db="UniProtKB">
        <authorList>
            <consortium name="RefSeq"/>
        </authorList>
    </citation>
    <scope>IDENTIFICATION</scope>
    <source>
        <tissue evidence="8">Etiolated seedlings</tissue>
    </source>
</reference>
<organism evidence="7 8">
    <name type="scientific">Cicer arietinum</name>
    <name type="common">Chickpea</name>
    <name type="synonym">Garbanzo</name>
    <dbReference type="NCBI Taxonomy" id="3827"/>
    <lineage>
        <taxon>Eukaryota</taxon>
        <taxon>Viridiplantae</taxon>
        <taxon>Streptophyta</taxon>
        <taxon>Embryophyta</taxon>
        <taxon>Tracheophyta</taxon>
        <taxon>Spermatophyta</taxon>
        <taxon>Magnoliopsida</taxon>
        <taxon>eudicotyledons</taxon>
        <taxon>Gunneridae</taxon>
        <taxon>Pentapetalae</taxon>
        <taxon>rosids</taxon>
        <taxon>fabids</taxon>
        <taxon>Fabales</taxon>
        <taxon>Fabaceae</taxon>
        <taxon>Papilionoideae</taxon>
        <taxon>50 kb inversion clade</taxon>
        <taxon>NPAAA clade</taxon>
        <taxon>Hologalegina</taxon>
        <taxon>IRL clade</taxon>
        <taxon>Cicereae</taxon>
        <taxon>Cicer</taxon>
    </lineage>
</organism>
<keyword evidence="2" id="KW-0805">Transcription regulation</keyword>
<keyword evidence="5" id="KW-0539">Nucleus</keyword>
<evidence type="ECO:0000256" key="1">
    <source>
        <dbReference type="ARBA" id="ARBA00004123"/>
    </source>
</evidence>
<gene>
    <name evidence="8" type="primary">LOC101496532</name>
</gene>
<keyword evidence="4" id="KW-0804">Transcription</keyword>
<keyword evidence="7" id="KW-1185">Reference proteome</keyword>
<dbReference type="PaxDb" id="3827-XP_004516706.1"/>
<evidence type="ECO:0000256" key="4">
    <source>
        <dbReference type="ARBA" id="ARBA00023163"/>
    </source>
</evidence>
<dbReference type="GO" id="GO:0003677">
    <property type="term" value="F:DNA binding"/>
    <property type="evidence" value="ECO:0007669"/>
    <property type="project" value="UniProtKB-KW"/>
</dbReference>
<evidence type="ECO:0000313" key="8">
    <source>
        <dbReference type="RefSeq" id="XP_004516706.1"/>
    </source>
</evidence>
<dbReference type="InterPro" id="IPR036879">
    <property type="entry name" value="TF_MADSbox_sf"/>
</dbReference>
<evidence type="ECO:0000256" key="3">
    <source>
        <dbReference type="ARBA" id="ARBA00023125"/>
    </source>
</evidence>
<dbReference type="PROSITE" id="PS50066">
    <property type="entry name" value="MADS_BOX_2"/>
    <property type="match status" value="1"/>
</dbReference>
<dbReference type="KEGG" id="cam:101496532"/>
<dbReference type="Gene3D" id="3.40.1810.10">
    <property type="entry name" value="Transcription factor, MADS-box"/>
    <property type="match status" value="1"/>
</dbReference>
<name>A0A1S2Z818_CICAR</name>
<dbReference type="Proteomes" id="UP000087171">
    <property type="component" value="Unplaced"/>
</dbReference>
<accession>A0A1S2Z818</accession>